<dbReference type="PANTHER" id="PTHR31579:SF1">
    <property type="entry name" value="OS03G0796600 PROTEIN"/>
    <property type="match status" value="1"/>
</dbReference>
<evidence type="ECO:0000256" key="1">
    <source>
        <dbReference type="SAM" id="MobiDB-lite"/>
    </source>
</evidence>
<sequence>MLQLLQECPPPLHLNTRSSKSMGASATDPFNKAVRESLCRNWSHQAERMATAVPDNTGGSEQDIESITLSHIITGFLEDEHEGESRDGSGPNVSEDSRSDAENSSAQESITFLGQQLYQIQQGASSCSTRLEVMLLGDVNRALAAAKEKLGLSIENDSEKNSLRRFIMNSLRCRGYDAGICNSRWEKTHSYPAGDYQFIDVVVEGTSKTRNDRLFVDIDFRTQFEIARPTDQFDGLLQMLPILFVGREDNLCQVIKIMCAAARWSLKDKGMHIPPWRKFWYVKAKWMGPHKRTINPDSTETFPRARQLLLQQQPGIAPLKERGTRWNVCLNDQRGLHFAQERDRSKVITEGRTLKSRISCLATASAEAESVR</sequence>
<evidence type="ECO:0000313" key="2">
    <source>
        <dbReference type="EMBL" id="JAG85296.1"/>
    </source>
</evidence>
<feature type="compositionally biased region" description="Polar residues" evidence="1">
    <location>
        <begin position="15"/>
        <end position="24"/>
    </location>
</feature>
<dbReference type="NCBIfam" id="TIGR01615">
    <property type="entry name" value="A_thal_3542"/>
    <property type="match status" value="1"/>
</dbReference>
<dbReference type="Pfam" id="PF04720">
    <property type="entry name" value="PDDEXK_6"/>
    <property type="match status" value="1"/>
</dbReference>
<feature type="region of interest" description="Disordered" evidence="1">
    <location>
        <begin position="79"/>
        <end position="106"/>
    </location>
</feature>
<feature type="region of interest" description="Disordered" evidence="1">
    <location>
        <begin position="1"/>
        <end position="28"/>
    </location>
</feature>
<accession>A0A0C9RFZ1</accession>
<dbReference type="AlphaFoldDB" id="A0A0C9RFZ1"/>
<dbReference type="EMBL" id="GCHU01028871">
    <property type="protein sequence ID" value="JAG85296.1"/>
    <property type="molecule type" value="Transcribed_RNA"/>
</dbReference>
<name>A0A0C9RFZ1_9CONI</name>
<dbReference type="PANTHER" id="PTHR31579">
    <property type="entry name" value="OS03G0796600 PROTEIN"/>
    <property type="match status" value="1"/>
</dbReference>
<organism evidence="2">
    <name type="scientific">Wollemia nobilis</name>
    <dbReference type="NCBI Taxonomy" id="56998"/>
    <lineage>
        <taxon>Eukaryota</taxon>
        <taxon>Viridiplantae</taxon>
        <taxon>Streptophyta</taxon>
        <taxon>Embryophyta</taxon>
        <taxon>Tracheophyta</taxon>
        <taxon>Spermatophyta</taxon>
        <taxon>Pinopsida</taxon>
        <taxon>Pinidae</taxon>
        <taxon>Conifers II</taxon>
        <taxon>Araucariales</taxon>
        <taxon>Araucariaceae</taxon>
        <taxon>Wollemia</taxon>
    </lineage>
</organism>
<reference evidence="2" key="1">
    <citation type="submission" date="2015-02" db="EMBL/GenBank/DDBJ databases">
        <title>A transcriptome of Wollemia nobilis - a relic of Gondwana.</title>
        <authorList>
            <person name="Chia J.Y."/>
            <person name="Leong Y.S."/>
            <person name="Abdul Karim S."/>
            <person name="Wan Azmi N."/>
            <person name="Hercus R."/>
            <person name="Croft L."/>
        </authorList>
    </citation>
    <scope>NUCLEOTIDE SEQUENCE</scope>
    <source>
        <strain evidence="2">MaeBrown</strain>
        <tissue evidence="2">Leaf</tissue>
    </source>
</reference>
<dbReference type="InterPro" id="IPR006502">
    <property type="entry name" value="PDDEXK-like"/>
</dbReference>
<proteinExistence type="predicted"/>
<protein>
    <submittedName>
        <fullName evidence="2">TSA: Wollemia nobilis Ref_Wollemi_Transcript_29090_1358 transcribed RNA sequence</fullName>
    </submittedName>
</protein>